<gene>
    <name evidence="2" type="ORF">JE024_01950</name>
</gene>
<comment type="caution">
    <text evidence="2">The sequence shown here is derived from an EMBL/GenBank/DDBJ whole genome shotgun (WGS) entry which is preliminary data.</text>
</comment>
<evidence type="ECO:0000313" key="2">
    <source>
        <dbReference type="EMBL" id="MBM9617516.1"/>
    </source>
</evidence>
<name>A0ABS2UIV8_9ACTN</name>
<feature type="compositionally biased region" description="Low complexity" evidence="1">
    <location>
        <begin position="317"/>
        <end position="329"/>
    </location>
</feature>
<protein>
    <submittedName>
        <fullName evidence="2">Uncharacterized protein</fullName>
    </submittedName>
</protein>
<feature type="compositionally biased region" description="Pro residues" evidence="1">
    <location>
        <begin position="330"/>
        <end position="354"/>
    </location>
</feature>
<feature type="compositionally biased region" description="Pro residues" evidence="1">
    <location>
        <begin position="250"/>
        <end position="274"/>
    </location>
</feature>
<sequence length="523" mass="53962">MTRETSAPGTALLLAAAPAGKGRLVDAASVLPSLAAVPAEVLTGAGSTAATVVELADPLDPQTVLTRIRAAAAAPGPLFLYLAGQLHLDRKQRRLHFALARSTPTTLRYTALPWHWLAAELGPRPPGSTTLVVDLVADGDAWRQLEEGGAGLGSSVLLYGRAVPATGRRNLAQPAYLRAMAEIWRSGARPPLAELHEAALARAERVEGELLFPLRGSSAPTPTPTPYVPAPALVAAQPLRPAAPASPGNAPMPAPHPPARPTAPDAPSPDPSPAPGHTSLPAPVAPAAPGVPSPATPAPPVPAPSTSGSRATSRAGATPAEPHPAATRPAPAPATPAVPATPAPTTPAPTPPVPTTSVPTGPVREVIAAAGRPVHGVPSPAAGTDPHAAILDAARAGRHTEAAAAAAACEGEALRTHGPASAQALHWLEVRADLARLAGDPARSCELWMAVADSRLRRQQTTDDPDVEGAVDRAHHQWEQVRDMARARRLAPPLVQLRRRVPGRQRGALKLLQHRLEQLQHHR</sequence>
<evidence type="ECO:0000313" key="3">
    <source>
        <dbReference type="Proteomes" id="UP000664109"/>
    </source>
</evidence>
<accession>A0ABS2UIV8</accession>
<reference evidence="2 3" key="1">
    <citation type="journal article" date="2016" name="Arch. Microbiol.">
        <title>Streptomyces zhihengii sp. nov., isolated from rhizospheric soil of Psammosilene tunicoides.</title>
        <authorList>
            <person name="Huang M.J."/>
            <person name="Fei J.J."/>
            <person name="Salam N."/>
            <person name="Kim C.J."/>
            <person name="Hozzein W.N."/>
            <person name="Xiao M."/>
            <person name="Huang H.Q."/>
            <person name="Li W.J."/>
        </authorList>
    </citation>
    <scope>NUCLEOTIDE SEQUENCE [LARGE SCALE GENOMIC DNA]</scope>
    <source>
        <strain evidence="2 3">YIM T102</strain>
    </source>
</reference>
<feature type="region of interest" description="Disordered" evidence="1">
    <location>
        <begin position="240"/>
        <end position="360"/>
    </location>
</feature>
<proteinExistence type="predicted"/>
<dbReference type="Proteomes" id="UP000664109">
    <property type="component" value="Unassembled WGS sequence"/>
</dbReference>
<organism evidence="2 3">
    <name type="scientific">Streptomyces zhihengii</name>
    <dbReference type="NCBI Taxonomy" id="1818004"/>
    <lineage>
        <taxon>Bacteria</taxon>
        <taxon>Bacillati</taxon>
        <taxon>Actinomycetota</taxon>
        <taxon>Actinomycetes</taxon>
        <taxon>Kitasatosporales</taxon>
        <taxon>Streptomycetaceae</taxon>
        <taxon>Streptomyces</taxon>
    </lineage>
</organism>
<feature type="compositionally biased region" description="Low complexity" evidence="1">
    <location>
        <begin position="240"/>
        <end position="249"/>
    </location>
</feature>
<keyword evidence="3" id="KW-1185">Reference proteome</keyword>
<evidence type="ECO:0000256" key="1">
    <source>
        <dbReference type="SAM" id="MobiDB-lite"/>
    </source>
</evidence>
<feature type="compositionally biased region" description="Pro residues" evidence="1">
    <location>
        <begin position="283"/>
        <end position="303"/>
    </location>
</feature>
<dbReference type="EMBL" id="JAFEJA010000001">
    <property type="protein sequence ID" value="MBM9617516.1"/>
    <property type="molecule type" value="Genomic_DNA"/>
</dbReference>